<feature type="region of interest" description="Disordered" evidence="1">
    <location>
        <begin position="501"/>
        <end position="552"/>
    </location>
</feature>
<evidence type="ECO:0000256" key="1">
    <source>
        <dbReference type="SAM" id="MobiDB-lite"/>
    </source>
</evidence>
<evidence type="ECO:0000313" key="3">
    <source>
        <dbReference type="Proteomes" id="UP001367508"/>
    </source>
</evidence>
<dbReference type="Proteomes" id="UP001367508">
    <property type="component" value="Unassembled WGS sequence"/>
</dbReference>
<evidence type="ECO:0000313" key="2">
    <source>
        <dbReference type="EMBL" id="KAK7324217.1"/>
    </source>
</evidence>
<comment type="caution">
    <text evidence="2">The sequence shown here is derived from an EMBL/GenBank/DDBJ whole genome shotgun (WGS) entry which is preliminary data.</text>
</comment>
<protein>
    <submittedName>
        <fullName evidence="2">Uncharacterized protein</fullName>
    </submittedName>
</protein>
<organism evidence="2 3">
    <name type="scientific">Canavalia gladiata</name>
    <name type="common">Sword bean</name>
    <name type="synonym">Dolichos gladiatus</name>
    <dbReference type="NCBI Taxonomy" id="3824"/>
    <lineage>
        <taxon>Eukaryota</taxon>
        <taxon>Viridiplantae</taxon>
        <taxon>Streptophyta</taxon>
        <taxon>Embryophyta</taxon>
        <taxon>Tracheophyta</taxon>
        <taxon>Spermatophyta</taxon>
        <taxon>Magnoliopsida</taxon>
        <taxon>eudicotyledons</taxon>
        <taxon>Gunneridae</taxon>
        <taxon>Pentapetalae</taxon>
        <taxon>rosids</taxon>
        <taxon>fabids</taxon>
        <taxon>Fabales</taxon>
        <taxon>Fabaceae</taxon>
        <taxon>Papilionoideae</taxon>
        <taxon>50 kb inversion clade</taxon>
        <taxon>NPAAA clade</taxon>
        <taxon>indigoferoid/millettioid clade</taxon>
        <taxon>Phaseoleae</taxon>
        <taxon>Canavalia</taxon>
    </lineage>
</organism>
<dbReference type="AlphaFoldDB" id="A0AAN9KXG4"/>
<accession>A0AAN9KXG4</accession>
<reference evidence="2 3" key="1">
    <citation type="submission" date="2024-01" db="EMBL/GenBank/DDBJ databases">
        <title>The genomes of 5 underutilized Papilionoideae crops provide insights into root nodulation and disease resistanc.</title>
        <authorList>
            <person name="Jiang F."/>
        </authorList>
    </citation>
    <scope>NUCLEOTIDE SEQUENCE [LARGE SCALE GENOMIC DNA]</scope>
    <source>
        <strain evidence="2">LVBAO_FW01</strain>
        <tissue evidence="2">Leaves</tissue>
    </source>
</reference>
<keyword evidence="3" id="KW-1185">Reference proteome</keyword>
<feature type="compositionally biased region" description="Polar residues" evidence="1">
    <location>
        <begin position="529"/>
        <end position="552"/>
    </location>
</feature>
<dbReference type="EMBL" id="JAYMYQ010000006">
    <property type="protein sequence ID" value="KAK7324217.1"/>
    <property type="molecule type" value="Genomic_DNA"/>
</dbReference>
<name>A0AAN9KXG4_CANGL</name>
<sequence>MIFLRYGSRSISIFSASSSAQVSIEGVGEVLILGASLICNPEPSVQEQALAPVRHVVDGCMDCFEYALVEDGIILDAVGKQLQRSSKLEWRYREHNRQWKDGTFKSYKLMELCERVAIDMNGTEVKPQIVISVQDHILLTDEMLSILMRSVATHNEPITDKHKGISTWPGRLILTDHALYFEVLHVVYDEPKDMIYQMIVATNVAHVNLARDPRVRAKSHSTKLGSLFEFNICESLTKIKDPKAVGRPSFGPCFITTTRDLTCIKMKQPIGMVICCMTDPIYYAKLFPMVMVARPEGTTPDSVAAFIIRLCIWERSTILIQVVFRLTHVEFTVISSYPKLDTILEHQYPQFPYDRTRGKNLRRIHSERKRGLKGFVRKVARSLLGERFCVKIALLYQWREKKIRSTEPQILLTQAKHQLCEASNDPGSLLYLGRSEPIGTDAGTLASADVVLMQAEHRSHASLMAVKSRFSSLQYTASDYNHSRSSPVLQANTLRLKECQSDRAVPKTRRQAPRPRWGPTLKEDGRFTQAKQGMNHASGSTPTITNGAGSYSAQTRSHGALKGHAYATVSWVRNEEASHAGSGVTPFRVKDQT</sequence>
<proteinExistence type="predicted"/>
<gene>
    <name evidence="2" type="ORF">VNO77_27745</name>
</gene>